<evidence type="ECO:0000313" key="3">
    <source>
        <dbReference type="Proteomes" id="UP000499080"/>
    </source>
</evidence>
<dbReference type="Proteomes" id="UP000499080">
    <property type="component" value="Unassembled WGS sequence"/>
</dbReference>
<comment type="caution">
    <text evidence="2">The sequence shown here is derived from an EMBL/GenBank/DDBJ whole genome shotgun (WGS) entry which is preliminary data.</text>
</comment>
<sequence>MSFHRQMFSESKYSRRAKRGAQPSDSGAFAASHHKRRNNSWKSETKPQKEVDNKFKIIISSNVISGAATRPLSVKVKDNPLLAVNKRMLVF</sequence>
<evidence type="ECO:0000313" key="2">
    <source>
        <dbReference type="EMBL" id="GBO07953.1"/>
    </source>
</evidence>
<dbReference type="AlphaFoldDB" id="A0A4Y2U621"/>
<name>A0A4Y2U621_ARAVE</name>
<accession>A0A4Y2U621</accession>
<keyword evidence="3" id="KW-1185">Reference proteome</keyword>
<evidence type="ECO:0000256" key="1">
    <source>
        <dbReference type="SAM" id="MobiDB-lite"/>
    </source>
</evidence>
<proteinExistence type="predicted"/>
<protein>
    <submittedName>
        <fullName evidence="2">Uncharacterized protein</fullName>
    </submittedName>
</protein>
<feature type="region of interest" description="Disordered" evidence="1">
    <location>
        <begin position="1"/>
        <end position="49"/>
    </location>
</feature>
<dbReference type="EMBL" id="BGPR01033853">
    <property type="protein sequence ID" value="GBO07953.1"/>
    <property type="molecule type" value="Genomic_DNA"/>
</dbReference>
<organism evidence="2 3">
    <name type="scientific">Araneus ventricosus</name>
    <name type="common">Orbweaver spider</name>
    <name type="synonym">Epeira ventricosa</name>
    <dbReference type="NCBI Taxonomy" id="182803"/>
    <lineage>
        <taxon>Eukaryota</taxon>
        <taxon>Metazoa</taxon>
        <taxon>Ecdysozoa</taxon>
        <taxon>Arthropoda</taxon>
        <taxon>Chelicerata</taxon>
        <taxon>Arachnida</taxon>
        <taxon>Araneae</taxon>
        <taxon>Araneomorphae</taxon>
        <taxon>Entelegynae</taxon>
        <taxon>Araneoidea</taxon>
        <taxon>Araneidae</taxon>
        <taxon>Araneus</taxon>
    </lineage>
</organism>
<gene>
    <name evidence="2" type="ORF">AVEN_78385_1</name>
</gene>
<reference evidence="2 3" key="1">
    <citation type="journal article" date="2019" name="Sci. Rep.">
        <title>Orb-weaving spider Araneus ventricosus genome elucidates the spidroin gene catalogue.</title>
        <authorList>
            <person name="Kono N."/>
            <person name="Nakamura H."/>
            <person name="Ohtoshi R."/>
            <person name="Moran D.A.P."/>
            <person name="Shinohara A."/>
            <person name="Yoshida Y."/>
            <person name="Fujiwara M."/>
            <person name="Mori M."/>
            <person name="Tomita M."/>
            <person name="Arakawa K."/>
        </authorList>
    </citation>
    <scope>NUCLEOTIDE SEQUENCE [LARGE SCALE GENOMIC DNA]</scope>
</reference>